<feature type="transmembrane region" description="Helical" evidence="5">
    <location>
        <begin position="88"/>
        <end position="109"/>
    </location>
</feature>
<dbReference type="STRING" id="1801990.A2V69_01240"/>
<protein>
    <recommendedName>
        <fullName evidence="6">O-antigen ligase-related domain-containing protein</fullName>
    </recommendedName>
</protein>
<feature type="transmembrane region" description="Helical" evidence="5">
    <location>
        <begin position="7"/>
        <end position="24"/>
    </location>
</feature>
<dbReference type="AlphaFoldDB" id="A0A1G2F259"/>
<keyword evidence="2 5" id="KW-0812">Transmembrane</keyword>
<feature type="transmembrane region" description="Helical" evidence="5">
    <location>
        <begin position="158"/>
        <end position="176"/>
    </location>
</feature>
<comment type="subcellular location">
    <subcellularLocation>
        <location evidence="1">Membrane</location>
        <topology evidence="1">Multi-pass membrane protein</topology>
    </subcellularLocation>
</comment>
<dbReference type="EMBL" id="MHMT01000026">
    <property type="protein sequence ID" value="OGZ32073.1"/>
    <property type="molecule type" value="Genomic_DNA"/>
</dbReference>
<evidence type="ECO:0000256" key="5">
    <source>
        <dbReference type="SAM" id="Phobius"/>
    </source>
</evidence>
<feature type="transmembrane region" description="Helical" evidence="5">
    <location>
        <begin position="60"/>
        <end position="82"/>
    </location>
</feature>
<evidence type="ECO:0000313" key="8">
    <source>
        <dbReference type="Proteomes" id="UP000177810"/>
    </source>
</evidence>
<dbReference type="GO" id="GO:0016020">
    <property type="term" value="C:membrane"/>
    <property type="evidence" value="ECO:0007669"/>
    <property type="project" value="UniProtKB-SubCell"/>
</dbReference>
<feature type="transmembrane region" description="Helical" evidence="5">
    <location>
        <begin position="368"/>
        <end position="386"/>
    </location>
</feature>
<feature type="transmembrane region" description="Helical" evidence="5">
    <location>
        <begin position="259"/>
        <end position="277"/>
    </location>
</feature>
<keyword evidence="3 5" id="KW-1133">Transmembrane helix</keyword>
<evidence type="ECO:0000256" key="2">
    <source>
        <dbReference type="ARBA" id="ARBA00022692"/>
    </source>
</evidence>
<evidence type="ECO:0000256" key="4">
    <source>
        <dbReference type="ARBA" id="ARBA00023136"/>
    </source>
</evidence>
<dbReference type="InterPro" id="IPR007016">
    <property type="entry name" value="O-antigen_ligase-rel_domated"/>
</dbReference>
<sequence>MKLIIWGIYLIVFCLPLYLVRFTIFKVPTTALELLIYALFVLWLIKGFKFKDFKNLFVTHYSLFIAIILILIGVGVATFYSWNLRTSLGILKAWFIDPLLFFIVIVSVIKNDEQIKKIFYSLIFSGSFVSVISLVYLFQGKLDASGRLQGIYNSPNYLAMYLVPILILNLGLVIWAKDYLPKRPLIVRAGMVSDQNIGRARARKSAATRRGADACLWVNNLLLMAVLVSTKSLGAFLGLIFAIIFAAGLYLYKKRKIRLIWTIIGLGLIILLIFVYFKLSSIQGRLSFNSRLEIWQNAWEVFKMYPITGIGPGTFGDYFPPYPDWGVPQPHNIYLAFLIQTGIFGFIGFLWLLIWFFKNGFKLVTGHWGLVFIIMSLMVYILGHGLIDTTYWKNDLSIFFWLVIGLTAVLKKNPD</sequence>
<evidence type="ECO:0000256" key="3">
    <source>
        <dbReference type="ARBA" id="ARBA00022989"/>
    </source>
</evidence>
<feature type="transmembrane region" description="Helical" evidence="5">
    <location>
        <begin position="333"/>
        <end position="356"/>
    </location>
</feature>
<feature type="transmembrane region" description="Helical" evidence="5">
    <location>
        <begin position="234"/>
        <end position="252"/>
    </location>
</feature>
<dbReference type="Pfam" id="PF04932">
    <property type="entry name" value="Wzy_C"/>
    <property type="match status" value="1"/>
</dbReference>
<gene>
    <name evidence="7" type="ORF">A2V69_01240</name>
</gene>
<feature type="transmembrane region" description="Helical" evidence="5">
    <location>
        <begin position="211"/>
        <end position="228"/>
    </location>
</feature>
<evidence type="ECO:0000256" key="1">
    <source>
        <dbReference type="ARBA" id="ARBA00004141"/>
    </source>
</evidence>
<feature type="transmembrane region" description="Helical" evidence="5">
    <location>
        <begin position="392"/>
        <end position="410"/>
    </location>
</feature>
<evidence type="ECO:0000259" key="6">
    <source>
        <dbReference type="Pfam" id="PF04932"/>
    </source>
</evidence>
<feature type="domain" description="O-antigen ligase-related" evidence="6">
    <location>
        <begin position="221"/>
        <end position="350"/>
    </location>
</feature>
<feature type="transmembrane region" description="Helical" evidence="5">
    <location>
        <begin position="30"/>
        <end position="48"/>
    </location>
</feature>
<reference evidence="7 8" key="1">
    <citation type="journal article" date="2016" name="Nat. Commun.">
        <title>Thousands of microbial genomes shed light on interconnected biogeochemical processes in an aquifer system.</title>
        <authorList>
            <person name="Anantharaman K."/>
            <person name="Brown C.T."/>
            <person name="Hug L.A."/>
            <person name="Sharon I."/>
            <person name="Castelle C.J."/>
            <person name="Probst A.J."/>
            <person name="Thomas B.C."/>
            <person name="Singh A."/>
            <person name="Wilkins M.J."/>
            <person name="Karaoz U."/>
            <person name="Brodie E.L."/>
            <person name="Williams K.H."/>
            <person name="Hubbard S.S."/>
            <person name="Banfield J.F."/>
        </authorList>
    </citation>
    <scope>NUCLEOTIDE SEQUENCE [LARGE SCALE GENOMIC DNA]</scope>
</reference>
<keyword evidence="4 5" id="KW-0472">Membrane</keyword>
<dbReference type="InterPro" id="IPR051533">
    <property type="entry name" value="WaaL-like"/>
</dbReference>
<comment type="caution">
    <text evidence="7">The sequence shown here is derived from an EMBL/GenBank/DDBJ whole genome shotgun (WGS) entry which is preliminary data.</text>
</comment>
<name>A0A1G2F259_9BACT</name>
<proteinExistence type="predicted"/>
<dbReference type="PANTHER" id="PTHR37422:SF13">
    <property type="entry name" value="LIPOPOLYSACCHARIDE BIOSYNTHESIS PROTEIN PA4999-RELATED"/>
    <property type="match status" value="1"/>
</dbReference>
<dbReference type="Proteomes" id="UP000177810">
    <property type="component" value="Unassembled WGS sequence"/>
</dbReference>
<organism evidence="7 8">
    <name type="scientific">Candidatus Portnoybacteria bacterium RBG_13_40_8</name>
    <dbReference type="NCBI Taxonomy" id="1801990"/>
    <lineage>
        <taxon>Bacteria</taxon>
        <taxon>Candidatus Portnoyibacteriota</taxon>
    </lineage>
</organism>
<dbReference type="PANTHER" id="PTHR37422">
    <property type="entry name" value="TEICHURONIC ACID BIOSYNTHESIS PROTEIN TUAE"/>
    <property type="match status" value="1"/>
</dbReference>
<feature type="transmembrane region" description="Helical" evidence="5">
    <location>
        <begin position="118"/>
        <end position="138"/>
    </location>
</feature>
<accession>A0A1G2F259</accession>
<evidence type="ECO:0000313" key="7">
    <source>
        <dbReference type="EMBL" id="OGZ32073.1"/>
    </source>
</evidence>